<accession>A0A327RWZ4</accession>
<feature type="transmembrane region" description="Helical" evidence="1">
    <location>
        <begin position="46"/>
        <end position="69"/>
    </location>
</feature>
<dbReference type="SUPFAM" id="SSF55874">
    <property type="entry name" value="ATPase domain of HSP90 chaperone/DNA topoisomerase II/histidine kinase"/>
    <property type="match status" value="1"/>
</dbReference>
<comment type="caution">
    <text evidence="3">The sequence shown here is derived from an EMBL/GenBank/DDBJ whole genome shotgun (WGS) entry which is preliminary data.</text>
</comment>
<evidence type="ECO:0000313" key="3">
    <source>
        <dbReference type="EMBL" id="RAJ19993.1"/>
    </source>
</evidence>
<evidence type="ECO:0000259" key="2">
    <source>
        <dbReference type="Pfam" id="PF06580"/>
    </source>
</evidence>
<sequence length="362" mass="42920">MKKLIDKKLFVILFLFYIVYSFLNTSKNVVLKFYKVENVDISWLKFFFESVILETFFSVSIILFIIVVTRILINKSYQWHFIFAIHVLFSLVSVLLMFLIYDVYLFYFSEQVINRTFNYYLLNTIYYSNTYFLIYSVNVFIIYTYYYVDKLKATELQKVELKQQLTDVQVSVLKYQLHPHFFFNTLNSISSLIDINPKLAQNTLADFSDLLRDILFLKDTNLMTLSTEMDILKRYIDIMLIRFSDHLKIIITIEDNLEDVLIPSLILQPIIENNIKHGYSYSITDLEIRLSIFKYGNMLVMEVENNGEPLKNNRCQFGTGLKNTEDRLKTLYDDDYVFTIKNIAHKIGVISKIAIPYRISNI</sequence>
<evidence type="ECO:0000256" key="1">
    <source>
        <dbReference type="SAM" id="Phobius"/>
    </source>
</evidence>
<keyword evidence="4" id="KW-1185">Reference proteome</keyword>
<reference evidence="3 4" key="1">
    <citation type="submission" date="2018-06" db="EMBL/GenBank/DDBJ databases">
        <title>Genomic Encyclopedia of Archaeal and Bacterial Type Strains, Phase II (KMG-II): from individual species to whole genera.</title>
        <authorList>
            <person name="Goeker M."/>
        </authorList>
    </citation>
    <scope>NUCLEOTIDE SEQUENCE [LARGE SCALE GENOMIC DNA]</scope>
    <source>
        <strain evidence="3 4">DSM 12408</strain>
    </source>
</reference>
<evidence type="ECO:0000313" key="4">
    <source>
        <dbReference type="Proteomes" id="UP000248987"/>
    </source>
</evidence>
<feature type="transmembrane region" description="Helical" evidence="1">
    <location>
        <begin position="81"/>
        <end position="106"/>
    </location>
</feature>
<dbReference type="AlphaFoldDB" id="A0A327RWZ4"/>
<dbReference type="PANTHER" id="PTHR34220:SF7">
    <property type="entry name" value="SENSOR HISTIDINE KINASE YPDA"/>
    <property type="match status" value="1"/>
</dbReference>
<dbReference type="InterPro" id="IPR050640">
    <property type="entry name" value="Bact_2-comp_sensor_kinase"/>
</dbReference>
<organism evidence="3 4">
    <name type="scientific">Gelidibacter algens</name>
    <dbReference type="NCBI Taxonomy" id="49280"/>
    <lineage>
        <taxon>Bacteria</taxon>
        <taxon>Pseudomonadati</taxon>
        <taxon>Bacteroidota</taxon>
        <taxon>Flavobacteriia</taxon>
        <taxon>Flavobacteriales</taxon>
        <taxon>Flavobacteriaceae</taxon>
        <taxon>Gelidibacter</taxon>
    </lineage>
</organism>
<dbReference type="PANTHER" id="PTHR34220">
    <property type="entry name" value="SENSOR HISTIDINE KINASE YPDA"/>
    <property type="match status" value="1"/>
</dbReference>
<dbReference type="Gene3D" id="3.30.565.10">
    <property type="entry name" value="Histidine kinase-like ATPase, C-terminal domain"/>
    <property type="match status" value="1"/>
</dbReference>
<dbReference type="GO" id="GO:0016020">
    <property type="term" value="C:membrane"/>
    <property type="evidence" value="ECO:0007669"/>
    <property type="project" value="InterPro"/>
</dbReference>
<dbReference type="Pfam" id="PF06580">
    <property type="entry name" value="His_kinase"/>
    <property type="match status" value="1"/>
</dbReference>
<dbReference type="GO" id="GO:0000155">
    <property type="term" value="F:phosphorelay sensor kinase activity"/>
    <property type="evidence" value="ECO:0007669"/>
    <property type="project" value="InterPro"/>
</dbReference>
<protein>
    <recommendedName>
        <fullName evidence="2">Signal transduction histidine kinase internal region domain-containing protein</fullName>
    </recommendedName>
</protein>
<feature type="domain" description="Signal transduction histidine kinase internal region" evidence="2">
    <location>
        <begin position="169"/>
        <end position="247"/>
    </location>
</feature>
<feature type="transmembrane region" description="Helical" evidence="1">
    <location>
        <begin position="9"/>
        <end position="26"/>
    </location>
</feature>
<dbReference type="RefSeq" id="WP_111625970.1">
    <property type="nucleotide sequence ID" value="NZ_QLLQ01000016.1"/>
</dbReference>
<name>A0A327RWZ4_9FLAO</name>
<dbReference type="InterPro" id="IPR036890">
    <property type="entry name" value="HATPase_C_sf"/>
</dbReference>
<dbReference type="EMBL" id="QLLQ01000016">
    <property type="protein sequence ID" value="RAJ19993.1"/>
    <property type="molecule type" value="Genomic_DNA"/>
</dbReference>
<dbReference type="Proteomes" id="UP000248987">
    <property type="component" value="Unassembled WGS sequence"/>
</dbReference>
<gene>
    <name evidence="3" type="ORF">LX77_03207</name>
</gene>
<proteinExistence type="predicted"/>
<keyword evidence="1" id="KW-1133">Transmembrane helix</keyword>
<keyword evidence="1" id="KW-0472">Membrane</keyword>
<keyword evidence="1" id="KW-0812">Transmembrane</keyword>
<dbReference type="InterPro" id="IPR010559">
    <property type="entry name" value="Sig_transdc_His_kin_internal"/>
</dbReference>
<feature type="transmembrane region" description="Helical" evidence="1">
    <location>
        <begin position="126"/>
        <end position="148"/>
    </location>
</feature>